<dbReference type="RefSeq" id="WP_211312391.1">
    <property type="nucleotide sequence ID" value="NZ_BAAABL010000051.1"/>
</dbReference>
<proteinExistence type="inferred from homology"/>
<keyword evidence="6" id="KW-1185">Reference proteome</keyword>
<dbReference type="Proteomes" id="UP001500837">
    <property type="component" value="Unassembled WGS sequence"/>
</dbReference>
<evidence type="ECO:0000256" key="3">
    <source>
        <dbReference type="HAMAP-Rule" id="MF_00026"/>
    </source>
</evidence>
<evidence type="ECO:0000256" key="2">
    <source>
        <dbReference type="ARBA" id="ARBA00023125"/>
    </source>
</evidence>
<feature type="compositionally biased region" description="Basic and acidic residues" evidence="4">
    <location>
        <begin position="11"/>
        <end position="21"/>
    </location>
</feature>
<organism evidence="5 6">
    <name type="scientific">Halarchaeum salinum</name>
    <dbReference type="NCBI Taxonomy" id="489912"/>
    <lineage>
        <taxon>Archaea</taxon>
        <taxon>Methanobacteriati</taxon>
        <taxon>Methanobacteriota</taxon>
        <taxon>Stenosarchaea group</taxon>
        <taxon>Halobacteria</taxon>
        <taxon>Halobacteriales</taxon>
        <taxon>Halobacteriaceae</taxon>
    </lineage>
</organism>
<dbReference type="PANTHER" id="PTHR10840">
    <property type="entry name" value="PROGRAMMED CELL DEATH PROTEIN 5"/>
    <property type="match status" value="1"/>
</dbReference>
<dbReference type="PIRSF" id="PIRSF015730">
    <property type="entry name" value="TFAR19"/>
    <property type="match status" value="1"/>
</dbReference>
<dbReference type="GO" id="GO:0003677">
    <property type="term" value="F:DNA binding"/>
    <property type="evidence" value="ECO:0007669"/>
    <property type="project" value="UniProtKB-UniRule"/>
</dbReference>
<evidence type="ECO:0000256" key="1">
    <source>
        <dbReference type="ARBA" id="ARBA00010490"/>
    </source>
</evidence>
<dbReference type="AlphaFoldDB" id="A0AAV3S9B6"/>
<feature type="compositionally biased region" description="Low complexity" evidence="4">
    <location>
        <begin position="38"/>
        <end position="47"/>
    </location>
</feature>
<reference evidence="5 6" key="1">
    <citation type="journal article" date="2019" name="Int. J. Syst. Evol. Microbiol.">
        <title>The Global Catalogue of Microorganisms (GCM) 10K type strain sequencing project: providing services to taxonomists for standard genome sequencing and annotation.</title>
        <authorList>
            <consortium name="The Broad Institute Genomics Platform"/>
            <consortium name="The Broad Institute Genome Sequencing Center for Infectious Disease"/>
            <person name="Wu L."/>
            <person name="Ma J."/>
        </authorList>
    </citation>
    <scope>NUCLEOTIDE SEQUENCE [LARGE SCALE GENOMIC DNA]</scope>
    <source>
        <strain evidence="5 6">JCM 16330</strain>
    </source>
</reference>
<dbReference type="InterPro" id="IPR022889">
    <property type="entry name" value="DNA_bind_arc"/>
</dbReference>
<dbReference type="EMBL" id="BAAABL010000051">
    <property type="protein sequence ID" value="GAA0304359.1"/>
    <property type="molecule type" value="Genomic_DNA"/>
</dbReference>
<evidence type="ECO:0000313" key="6">
    <source>
        <dbReference type="Proteomes" id="UP001500837"/>
    </source>
</evidence>
<keyword evidence="2 3" id="KW-0238">DNA-binding</keyword>
<accession>A0AAV3S9B6</accession>
<dbReference type="InterPro" id="IPR036883">
    <property type="entry name" value="PDCD5-like_sf"/>
</dbReference>
<dbReference type="GO" id="GO:0005829">
    <property type="term" value="C:cytosol"/>
    <property type="evidence" value="ECO:0007669"/>
    <property type="project" value="TreeGrafter"/>
</dbReference>
<feature type="compositionally biased region" description="Acidic residues" evidence="4">
    <location>
        <begin position="1"/>
        <end position="10"/>
    </location>
</feature>
<sequence length="122" mass="14034">MSENPDDDRLEELRKQKREQLKQQQQGGGNAGSGANPEAQQQAQQQAEDQKKAMLRQYLSDGARRRLNSVKMSKPDLAERVEQQVVALGRSGRLQDQLDEEQMKELLRELKPDSKDFDISRR</sequence>
<dbReference type="PANTHER" id="PTHR10840:SF0">
    <property type="entry name" value="PROGRAMMED CELL DEATH PROTEIN 5"/>
    <property type="match status" value="1"/>
</dbReference>
<gene>
    <name evidence="5" type="ORF">GCM10009066_17910</name>
</gene>
<dbReference type="InterPro" id="IPR002836">
    <property type="entry name" value="PDCD5-like"/>
</dbReference>
<evidence type="ECO:0000256" key="4">
    <source>
        <dbReference type="SAM" id="MobiDB-lite"/>
    </source>
</evidence>
<dbReference type="Pfam" id="PF01984">
    <property type="entry name" value="dsDNA_bind"/>
    <property type="match status" value="1"/>
</dbReference>
<evidence type="ECO:0000313" key="5">
    <source>
        <dbReference type="EMBL" id="GAA0304359.1"/>
    </source>
</evidence>
<dbReference type="Gene3D" id="1.10.8.140">
    <property type="entry name" value="PDCD5-like"/>
    <property type="match status" value="1"/>
</dbReference>
<comment type="caution">
    <text evidence="5">The sequence shown here is derived from an EMBL/GenBank/DDBJ whole genome shotgun (WGS) entry which is preliminary data.</text>
</comment>
<dbReference type="SUPFAM" id="SSF46950">
    <property type="entry name" value="Double-stranded DNA-binding domain"/>
    <property type="match status" value="1"/>
</dbReference>
<dbReference type="NCBIfam" id="NF003268">
    <property type="entry name" value="PRK04239.1"/>
    <property type="match status" value="1"/>
</dbReference>
<name>A0AAV3S9B6_9EURY</name>
<comment type="similarity">
    <text evidence="1 3">Belongs to the PDCD5 family.</text>
</comment>
<protein>
    <recommendedName>
        <fullName evidence="3">DNA-binding protein GCM10009066_17910</fullName>
    </recommendedName>
</protein>
<feature type="region of interest" description="Disordered" evidence="4">
    <location>
        <begin position="1"/>
        <end position="75"/>
    </location>
</feature>
<dbReference type="HAMAP" id="MF_00026">
    <property type="entry name" value="dsDNA_bind"/>
    <property type="match status" value="1"/>
</dbReference>